<comment type="subcellular location">
    <subcellularLocation>
        <location evidence="4 5">Cytoplasm</location>
    </subcellularLocation>
</comment>
<feature type="binding site" evidence="4">
    <location>
        <position position="126"/>
    </location>
    <ligand>
        <name>pyridoxal 5'-phosphate</name>
        <dbReference type="ChEBI" id="CHEBI:597326"/>
    </ligand>
</feature>
<dbReference type="GO" id="GO:0030170">
    <property type="term" value="F:pyridoxal phosphate binding"/>
    <property type="evidence" value="ECO:0007669"/>
    <property type="project" value="UniProtKB-UniRule"/>
</dbReference>
<comment type="function">
    <text evidence="4 5">Catalyzes the cleavage of L-kynurenine (L-Kyn) and L-3-hydroxykynurenine (L-3OHKyn) into anthranilic acid (AA) and 3-hydroxyanthranilic acid (3-OHAA), respectively.</text>
</comment>
<dbReference type="Proteomes" id="UP000271241">
    <property type="component" value="Unassembled WGS sequence"/>
</dbReference>
<feature type="binding site" evidence="4">
    <location>
        <position position="263"/>
    </location>
    <ligand>
        <name>pyridoxal 5'-phosphate</name>
        <dbReference type="ChEBI" id="CHEBI:597326"/>
    </ligand>
</feature>
<dbReference type="GO" id="GO:0019805">
    <property type="term" value="P:quinolinate biosynthetic process"/>
    <property type="evidence" value="ECO:0007669"/>
    <property type="project" value="UniProtKB-UniRule"/>
</dbReference>
<dbReference type="AlphaFoldDB" id="A0A4P9XQZ4"/>
<dbReference type="GO" id="GO:0005737">
    <property type="term" value="C:cytoplasm"/>
    <property type="evidence" value="ECO:0007669"/>
    <property type="project" value="UniProtKB-SubCell"/>
</dbReference>
<accession>A0A4P9XQZ4</accession>
<dbReference type="PANTHER" id="PTHR14084:SF0">
    <property type="entry name" value="KYNURENINASE"/>
    <property type="match status" value="1"/>
</dbReference>
<evidence type="ECO:0000313" key="6">
    <source>
        <dbReference type="EMBL" id="RKP08487.1"/>
    </source>
</evidence>
<dbReference type="InterPro" id="IPR015424">
    <property type="entry name" value="PyrdxlP-dep_Trfase"/>
</dbReference>
<feature type="binding site" evidence="4">
    <location>
        <begin position="153"/>
        <end position="156"/>
    </location>
    <ligand>
        <name>pyridoxal 5'-phosphate</name>
        <dbReference type="ChEBI" id="CHEBI:597326"/>
    </ligand>
</feature>
<evidence type="ECO:0000256" key="1">
    <source>
        <dbReference type="ARBA" id="ARBA00022642"/>
    </source>
</evidence>
<organism evidence="6 7">
    <name type="scientific">Thamnocephalis sphaerospora</name>
    <dbReference type="NCBI Taxonomy" id="78915"/>
    <lineage>
        <taxon>Eukaryota</taxon>
        <taxon>Fungi</taxon>
        <taxon>Fungi incertae sedis</taxon>
        <taxon>Zoopagomycota</taxon>
        <taxon>Zoopagomycotina</taxon>
        <taxon>Zoopagomycetes</taxon>
        <taxon>Zoopagales</taxon>
        <taxon>Sigmoideomycetaceae</taxon>
        <taxon>Thamnocephalis</taxon>
    </lineage>
</organism>
<comment type="caution">
    <text evidence="4">Lacks conserved residue(s) required for the propagation of feature annotation.</text>
</comment>
<dbReference type="PANTHER" id="PTHR14084">
    <property type="entry name" value="KYNURENINASE"/>
    <property type="match status" value="1"/>
</dbReference>
<dbReference type="STRING" id="78915.A0A4P9XQZ4"/>
<sequence>MCSSLPIDSLQSVAQEMGVDVRSKAFAREMDARDKLAPLRDEFAIPKAQDGNDAVYLCGNSLGLLPKRAQTLVAEEFQVWAESGVIGHHQHRHGRPWVTIDEQVVGKSATIVGAKPAEVAVMGTLTANLHFLMVSFYRPTAQRYKILLEKRAFPSDTYAVKSQIQFHGYDPTTAMVALEPREGEYTLRHEDILAAIEEHGDEIALVLFPGVQYYTGQLFDIQGITEAAHRKGCYAGFDLAHAAGNVPLRLHDWQVDFACWCSYKYLNSGPGSIAGIFVHEQHFDNPALPRLTGWWGHEKTTRFDMSDEFTPSPGAAVYQHSNPSVLNTVCLLGSLQVFERAGMEQLREKSLLLTGYLEFLLQDLVQKFNMKIITPRSPSERGCQLSILLDCDVDTVFPQMMAAGLICDERKPNCIRLGPTPLYNSFTDVHRAAEIICRVMTAASAKSA</sequence>
<comment type="cofactor">
    <cofactor evidence="4 5">
        <name>pyridoxal 5'-phosphate</name>
        <dbReference type="ChEBI" id="CHEBI:597326"/>
    </cofactor>
</comment>
<comment type="pathway">
    <text evidence="4 5">Cofactor biosynthesis; NAD(+) biosynthesis; quinolinate from L-kynurenine: step 2/3.</text>
</comment>
<feature type="modified residue" description="N6-(pyridoxal phosphate)lysine" evidence="4">
    <location>
        <position position="264"/>
    </location>
</feature>
<dbReference type="PIRSF" id="PIRSF038800">
    <property type="entry name" value="KYNU"/>
    <property type="match status" value="1"/>
</dbReference>
<feature type="binding site" evidence="4">
    <location>
        <position position="294"/>
    </location>
    <ligand>
        <name>pyridoxal 5'-phosphate</name>
        <dbReference type="ChEBI" id="CHEBI:597326"/>
    </ligand>
</feature>
<feature type="binding site" evidence="4">
    <location>
        <position position="241"/>
    </location>
    <ligand>
        <name>pyridoxal 5'-phosphate</name>
        <dbReference type="ChEBI" id="CHEBI:597326"/>
    </ligand>
</feature>
<dbReference type="SUPFAM" id="SSF53383">
    <property type="entry name" value="PLP-dependent transferases"/>
    <property type="match status" value="1"/>
</dbReference>
<protein>
    <recommendedName>
        <fullName evidence="4 5">Kynureninase</fullName>
        <ecNumber evidence="4 5">3.7.1.3</ecNumber>
    </recommendedName>
    <alternativeName>
        <fullName evidence="4">Biosynthesis of nicotinic acid protein 5</fullName>
    </alternativeName>
    <alternativeName>
        <fullName evidence="4">L-kynurenine hydrolase</fullName>
    </alternativeName>
</protein>
<evidence type="ECO:0000313" key="7">
    <source>
        <dbReference type="Proteomes" id="UP000271241"/>
    </source>
</evidence>
<name>A0A4P9XQZ4_9FUNG</name>
<evidence type="ECO:0000256" key="2">
    <source>
        <dbReference type="ARBA" id="ARBA00022801"/>
    </source>
</evidence>
<gene>
    <name evidence="4" type="primary">BNA5</name>
    <name evidence="6" type="ORF">THASP1DRAFT_29712</name>
</gene>
<dbReference type="GO" id="GO:0019441">
    <property type="term" value="P:L-tryptophan catabolic process to kynurenine"/>
    <property type="evidence" value="ECO:0007669"/>
    <property type="project" value="TreeGrafter"/>
</dbReference>
<comment type="subunit">
    <text evidence="4 5">Homodimer.</text>
</comment>
<proteinExistence type="inferred from homology"/>
<keyword evidence="2 4" id="KW-0378">Hydrolase</keyword>
<comment type="pathway">
    <text evidence="4 5">Amino-acid degradation; L-kynurenine degradation; L-alanine and anthranilate from L-kynurenine: step 1/1.</text>
</comment>
<comment type="catalytic activity">
    <reaction evidence="4 5">
        <text>L-kynurenine + H2O = anthranilate + L-alanine + H(+)</text>
        <dbReference type="Rhea" id="RHEA:16813"/>
        <dbReference type="ChEBI" id="CHEBI:15377"/>
        <dbReference type="ChEBI" id="CHEBI:15378"/>
        <dbReference type="ChEBI" id="CHEBI:16567"/>
        <dbReference type="ChEBI" id="CHEBI:57959"/>
        <dbReference type="ChEBI" id="CHEBI:57972"/>
        <dbReference type="EC" id="3.7.1.3"/>
    </reaction>
</comment>
<keyword evidence="3 4" id="KW-0663">Pyridoxal phosphate</keyword>
<dbReference type="InterPro" id="IPR015421">
    <property type="entry name" value="PyrdxlP-dep_Trfase_major"/>
</dbReference>
<keyword evidence="7" id="KW-1185">Reference proteome</keyword>
<dbReference type="InterPro" id="IPR010111">
    <property type="entry name" value="Kynureninase"/>
</dbReference>
<dbReference type="UniPathway" id="UPA00334">
    <property type="reaction ID" value="UER00455"/>
</dbReference>
<dbReference type="Gene3D" id="3.90.1150.10">
    <property type="entry name" value="Aspartate Aminotransferase, domain 1"/>
    <property type="match status" value="1"/>
</dbReference>
<dbReference type="GO" id="GO:0034354">
    <property type="term" value="P:'de novo' NAD+ biosynthetic process from L-tryptophan"/>
    <property type="evidence" value="ECO:0007669"/>
    <property type="project" value="UniProtKB-UniRule"/>
</dbReference>
<dbReference type="InterPro" id="IPR015422">
    <property type="entry name" value="PyrdxlP-dep_Trfase_small"/>
</dbReference>
<dbReference type="GO" id="GO:0030429">
    <property type="term" value="F:kynureninase activity"/>
    <property type="evidence" value="ECO:0007669"/>
    <property type="project" value="UniProtKB-UniRule"/>
</dbReference>
<dbReference type="GO" id="GO:0097053">
    <property type="term" value="P:L-kynurenine catabolic process"/>
    <property type="evidence" value="ECO:0007669"/>
    <property type="project" value="UniProtKB-UniRule"/>
</dbReference>
<dbReference type="Gene3D" id="3.40.640.10">
    <property type="entry name" value="Type I PLP-dependent aspartate aminotransferase-like (Major domain)"/>
    <property type="match status" value="1"/>
</dbReference>
<dbReference type="OrthoDB" id="5978656at2759"/>
<evidence type="ECO:0000256" key="5">
    <source>
        <dbReference type="PIRNR" id="PIRNR038800"/>
    </source>
</evidence>
<evidence type="ECO:0000256" key="3">
    <source>
        <dbReference type="ARBA" id="ARBA00022898"/>
    </source>
</evidence>
<dbReference type="HAMAP" id="MF_01970">
    <property type="entry name" value="Kynureninase"/>
    <property type="match status" value="1"/>
</dbReference>
<dbReference type="Pfam" id="PF22580">
    <property type="entry name" value="KYNU_C"/>
    <property type="match status" value="1"/>
</dbReference>
<comment type="catalytic activity">
    <reaction evidence="5">
        <text>3-hydroxy-L-kynurenine + H2O = 3-hydroxyanthranilate + L-alanine + H(+)</text>
        <dbReference type="Rhea" id="RHEA:25143"/>
        <dbReference type="ChEBI" id="CHEBI:15377"/>
        <dbReference type="ChEBI" id="CHEBI:15378"/>
        <dbReference type="ChEBI" id="CHEBI:36559"/>
        <dbReference type="ChEBI" id="CHEBI:57972"/>
        <dbReference type="ChEBI" id="CHEBI:58125"/>
        <dbReference type="EC" id="3.7.1.3"/>
    </reaction>
</comment>
<dbReference type="NCBIfam" id="TIGR01814">
    <property type="entry name" value="kynureninase"/>
    <property type="match status" value="1"/>
</dbReference>
<feature type="binding site" evidence="4">
    <location>
        <position position="238"/>
    </location>
    <ligand>
        <name>pyridoxal 5'-phosphate</name>
        <dbReference type="ChEBI" id="CHEBI:597326"/>
    </ligand>
</feature>
<keyword evidence="4 5" id="KW-0963">Cytoplasm</keyword>
<dbReference type="GO" id="GO:0043420">
    <property type="term" value="P:anthranilate metabolic process"/>
    <property type="evidence" value="ECO:0007669"/>
    <property type="project" value="UniProtKB-UniRule"/>
</dbReference>
<dbReference type="EC" id="3.7.1.3" evidence="4 5"/>
<reference evidence="7" key="1">
    <citation type="journal article" date="2018" name="Nat. Microbiol.">
        <title>Leveraging single-cell genomics to expand the fungal tree of life.</title>
        <authorList>
            <person name="Ahrendt S.R."/>
            <person name="Quandt C.A."/>
            <person name="Ciobanu D."/>
            <person name="Clum A."/>
            <person name="Salamov A."/>
            <person name="Andreopoulos B."/>
            <person name="Cheng J.F."/>
            <person name="Woyke T."/>
            <person name="Pelin A."/>
            <person name="Henrissat B."/>
            <person name="Reynolds N.K."/>
            <person name="Benny G.L."/>
            <person name="Smith M.E."/>
            <person name="James T.Y."/>
            <person name="Grigoriev I.V."/>
        </authorList>
    </citation>
    <scope>NUCLEOTIDE SEQUENCE [LARGE SCALE GENOMIC DNA]</scope>
    <source>
        <strain evidence="7">RSA 1356</strain>
    </source>
</reference>
<dbReference type="UniPathway" id="UPA00253">
    <property type="reaction ID" value="UER00329"/>
</dbReference>
<dbReference type="EMBL" id="KZ992598">
    <property type="protein sequence ID" value="RKP08487.1"/>
    <property type="molecule type" value="Genomic_DNA"/>
</dbReference>
<comment type="similarity">
    <text evidence="4 5">Belongs to the kynureninase family.</text>
</comment>
<feature type="binding site" evidence="4">
    <location>
        <position position="125"/>
    </location>
    <ligand>
        <name>pyridoxal 5'-phosphate</name>
        <dbReference type="ChEBI" id="CHEBI:597326"/>
    </ligand>
</feature>
<evidence type="ECO:0000256" key="4">
    <source>
        <dbReference type="HAMAP-Rule" id="MF_03017"/>
    </source>
</evidence>
<feature type="binding site" evidence="4">
    <location>
        <position position="322"/>
    </location>
    <ligand>
        <name>pyridoxal 5'-phosphate</name>
        <dbReference type="ChEBI" id="CHEBI:597326"/>
    </ligand>
</feature>
<keyword evidence="1 4" id="KW-0662">Pyridine nucleotide biosynthesis</keyword>
<dbReference type="FunFam" id="3.40.640.10:FF:000031">
    <property type="entry name" value="Kynureninase"/>
    <property type="match status" value="1"/>
</dbReference>